<accession>A0A0M4TS09</accession>
<dbReference type="InterPro" id="IPR036188">
    <property type="entry name" value="FAD/NAD-bd_sf"/>
</dbReference>
<name>A0A0M4TS09_MARPO</name>
<feature type="compositionally biased region" description="Acidic residues" evidence="3">
    <location>
        <begin position="311"/>
        <end position="321"/>
    </location>
</feature>
<dbReference type="EMBL" id="LC032039">
    <property type="protein sequence ID" value="BAS31073.1"/>
    <property type="molecule type" value="mRNA"/>
</dbReference>
<evidence type="ECO:0000313" key="7">
    <source>
        <dbReference type="Proteomes" id="UP000244005"/>
    </source>
</evidence>
<dbReference type="PANTHER" id="PTHR10742:SF373">
    <property type="entry name" value="LYSINE-SPECIFIC HISTONE DEMETHYLASE 1 HOMOLOG 2"/>
    <property type="match status" value="1"/>
</dbReference>
<evidence type="ECO:0000259" key="4">
    <source>
        <dbReference type="PROSITE" id="PS50934"/>
    </source>
</evidence>
<feature type="compositionally biased region" description="Basic residues" evidence="3">
    <location>
        <begin position="272"/>
        <end position="304"/>
    </location>
</feature>
<dbReference type="GO" id="GO:0016491">
    <property type="term" value="F:oxidoreductase activity"/>
    <property type="evidence" value="ECO:0000318"/>
    <property type="project" value="GO_Central"/>
</dbReference>
<dbReference type="SUPFAM" id="SSF54373">
    <property type="entry name" value="FAD-linked reductases, C-terminal domain"/>
    <property type="match status" value="1"/>
</dbReference>
<feature type="region of interest" description="Disordered" evidence="3">
    <location>
        <begin position="1"/>
        <end position="85"/>
    </location>
</feature>
<dbReference type="GO" id="GO:0008168">
    <property type="term" value="F:methyltransferase activity"/>
    <property type="evidence" value="ECO:0007669"/>
    <property type="project" value="UniProtKB-KW"/>
</dbReference>
<dbReference type="Proteomes" id="UP000244005">
    <property type="component" value="Unassembled WGS sequence"/>
</dbReference>
<dbReference type="OrthoDB" id="2219495at2759"/>
<evidence type="ECO:0000256" key="2">
    <source>
        <dbReference type="ARBA" id="ARBA00022853"/>
    </source>
</evidence>
<dbReference type="GO" id="GO:0006325">
    <property type="term" value="P:chromatin organization"/>
    <property type="evidence" value="ECO:0007669"/>
    <property type="project" value="UniProtKB-KW"/>
</dbReference>
<dbReference type="GO" id="GO:0032259">
    <property type="term" value="P:methylation"/>
    <property type="evidence" value="ECO:0007669"/>
    <property type="project" value="UniProtKB-KW"/>
</dbReference>
<dbReference type="Gramene" id="Mp5g05960.1">
    <property type="protein sequence ID" value="Mp5g05960.1.cds"/>
    <property type="gene ID" value="Mp5g05960"/>
</dbReference>
<dbReference type="Gene3D" id="3.50.50.60">
    <property type="entry name" value="FAD/NAD(P)-binding domain"/>
    <property type="match status" value="1"/>
</dbReference>
<proteinExistence type="evidence at transcript level"/>
<feature type="compositionally biased region" description="Polar residues" evidence="3">
    <location>
        <begin position="57"/>
        <end position="66"/>
    </location>
</feature>
<dbReference type="AlphaFoldDB" id="A0A0M4TS09"/>
<dbReference type="Gene3D" id="3.90.660.10">
    <property type="match status" value="1"/>
</dbReference>
<organism evidence="5">
    <name type="scientific">Marchantia polymorpha</name>
    <name type="common">Common liverwort</name>
    <name type="synonym">Marchantia aquatica</name>
    <dbReference type="NCBI Taxonomy" id="3197"/>
    <lineage>
        <taxon>Eukaryota</taxon>
        <taxon>Viridiplantae</taxon>
        <taxon>Streptophyta</taxon>
        <taxon>Embryophyta</taxon>
        <taxon>Marchantiophyta</taxon>
        <taxon>Marchantiopsida</taxon>
        <taxon>Marchantiidae</taxon>
        <taxon>Marchantiales</taxon>
        <taxon>Marchantiaceae</taxon>
        <taxon>Marchantia</taxon>
    </lineage>
</organism>
<dbReference type="Gene3D" id="1.10.10.10">
    <property type="entry name" value="Winged helix-like DNA-binding domain superfamily/Winged helix DNA-binding domain"/>
    <property type="match status" value="1"/>
</dbReference>
<dbReference type="SUPFAM" id="SSF46689">
    <property type="entry name" value="Homeodomain-like"/>
    <property type="match status" value="1"/>
</dbReference>
<dbReference type="InterPro" id="IPR007526">
    <property type="entry name" value="SWIRM"/>
</dbReference>
<feature type="compositionally biased region" description="Basic and acidic residues" evidence="3">
    <location>
        <begin position="215"/>
        <end position="229"/>
    </location>
</feature>
<gene>
    <name evidence="5" type="primary">MpLSD1_2</name>
    <name evidence="6" type="ORF">MARPO_0027s0031</name>
</gene>
<evidence type="ECO:0000256" key="3">
    <source>
        <dbReference type="SAM" id="MobiDB-lite"/>
    </source>
</evidence>
<dbReference type="InterPro" id="IPR009057">
    <property type="entry name" value="Homeodomain-like_sf"/>
</dbReference>
<comment type="similarity">
    <text evidence="1">Belongs to the flavin monoamine oxidase family.</text>
</comment>
<dbReference type="PANTHER" id="PTHR10742">
    <property type="entry name" value="FLAVIN MONOAMINE OXIDASE"/>
    <property type="match status" value="1"/>
</dbReference>
<dbReference type="InterPro" id="IPR036388">
    <property type="entry name" value="WH-like_DNA-bd_sf"/>
</dbReference>
<dbReference type="Pfam" id="PF04433">
    <property type="entry name" value="SWIRM"/>
    <property type="match status" value="1"/>
</dbReference>
<dbReference type="Pfam" id="PF01593">
    <property type="entry name" value="Amino_oxidase"/>
    <property type="match status" value="1"/>
</dbReference>
<feature type="compositionally biased region" description="Basic and acidic residues" evidence="3">
    <location>
        <begin position="165"/>
        <end position="176"/>
    </location>
</feature>
<dbReference type="SUPFAM" id="SSF51905">
    <property type="entry name" value="FAD/NAD(P)-binding domain"/>
    <property type="match status" value="1"/>
</dbReference>
<dbReference type="PROSITE" id="PS50934">
    <property type="entry name" value="SWIRM"/>
    <property type="match status" value="1"/>
</dbReference>
<feature type="region of interest" description="Disordered" evidence="3">
    <location>
        <begin position="103"/>
        <end position="321"/>
    </location>
</feature>
<keyword evidence="5" id="KW-0489">Methyltransferase</keyword>
<keyword evidence="7" id="KW-1185">Reference proteome</keyword>
<evidence type="ECO:0000313" key="5">
    <source>
        <dbReference type="EMBL" id="BAS31073.1"/>
    </source>
</evidence>
<dbReference type="InterPro" id="IPR050281">
    <property type="entry name" value="Flavin_monoamine_oxidase"/>
</dbReference>
<reference evidence="7" key="2">
    <citation type="journal article" date="2017" name="Cell">
        <title>Insights into land plant evolution garnered from the Marchantia polymorpha genome.</title>
        <authorList>
            <person name="Bowman J.L."/>
            <person name="Kohchi T."/>
            <person name="Yamato K.T."/>
            <person name="Jenkins J."/>
            <person name="Shu S."/>
            <person name="Ishizaki K."/>
            <person name="Yamaoka S."/>
            <person name="Nishihama R."/>
            <person name="Nakamura Y."/>
            <person name="Berger F."/>
            <person name="Adam C."/>
            <person name="Aki S.S."/>
            <person name="Althoff F."/>
            <person name="Araki T."/>
            <person name="Arteaga-Vazquez M.A."/>
            <person name="Balasubrmanian S."/>
            <person name="Barry K."/>
            <person name="Bauer D."/>
            <person name="Boehm C.R."/>
            <person name="Briginshaw L."/>
            <person name="Caballero-Perez J."/>
            <person name="Catarino B."/>
            <person name="Chen F."/>
            <person name="Chiyoda S."/>
            <person name="Chovatia M."/>
            <person name="Davies K.M."/>
            <person name="Delmans M."/>
            <person name="Demura T."/>
            <person name="Dierschke T."/>
            <person name="Dolan L."/>
            <person name="Dorantes-Acosta A.E."/>
            <person name="Eklund D.M."/>
            <person name="Florent S.N."/>
            <person name="Flores-Sandoval E."/>
            <person name="Fujiyama A."/>
            <person name="Fukuzawa H."/>
            <person name="Galik B."/>
            <person name="Grimanelli D."/>
            <person name="Grimwood J."/>
            <person name="Grossniklaus U."/>
            <person name="Hamada T."/>
            <person name="Haseloff J."/>
            <person name="Hetherington A.J."/>
            <person name="Higo A."/>
            <person name="Hirakawa Y."/>
            <person name="Hundley H.N."/>
            <person name="Ikeda Y."/>
            <person name="Inoue K."/>
            <person name="Inoue S.I."/>
            <person name="Ishida S."/>
            <person name="Jia Q."/>
            <person name="Kakita M."/>
            <person name="Kanazawa T."/>
            <person name="Kawai Y."/>
            <person name="Kawashima T."/>
            <person name="Kennedy M."/>
            <person name="Kinose K."/>
            <person name="Kinoshita T."/>
            <person name="Kohara Y."/>
            <person name="Koide E."/>
            <person name="Komatsu K."/>
            <person name="Kopischke S."/>
            <person name="Kubo M."/>
            <person name="Kyozuka J."/>
            <person name="Lagercrantz U."/>
            <person name="Lin S.S."/>
            <person name="Lindquist E."/>
            <person name="Lipzen A.M."/>
            <person name="Lu C.W."/>
            <person name="De Luna E."/>
            <person name="Martienssen R.A."/>
            <person name="Minamino N."/>
            <person name="Mizutani M."/>
            <person name="Mizutani M."/>
            <person name="Mochizuki N."/>
            <person name="Monte I."/>
            <person name="Mosher R."/>
            <person name="Nagasaki H."/>
            <person name="Nakagami H."/>
            <person name="Naramoto S."/>
            <person name="Nishitani K."/>
            <person name="Ohtani M."/>
            <person name="Okamoto T."/>
            <person name="Okumura M."/>
            <person name="Phillips J."/>
            <person name="Pollak B."/>
            <person name="Reinders A."/>
            <person name="Rovekamp M."/>
            <person name="Sano R."/>
            <person name="Sawa S."/>
            <person name="Schmid M.W."/>
            <person name="Shirakawa M."/>
            <person name="Solano R."/>
            <person name="Spunde A."/>
            <person name="Suetsugu N."/>
            <person name="Sugano S."/>
            <person name="Sugiyama A."/>
            <person name="Sun R."/>
            <person name="Suzuki Y."/>
            <person name="Takenaka M."/>
            <person name="Takezawa D."/>
            <person name="Tomogane H."/>
            <person name="Tsuzuki M."/>
            <person name="Ueda T."/>
            <person name="Umeda M."/>
            <person name="Ward J.M."/>
            <person name="Watanabe Y."/>
            <person name="Yazaki K."/>
            <person name="Yokoyama R."/>
            <person name="Yoshitake Y."/>
            <person name="Yotsui I."/>
            <person name="Zachgo S."/>
            <person name="Schmutz J."/>
        </authorList>
    </citation>
    <scope>NUCLEOTIDE SEQUENCE [LARGE SCALE GENOMIC DNA]</scope>
    <source>
        <strain evidence="7">Tak-1</strain>
    </source>
</reference>
<reference evidence="5" key="1">
    <citation type="submission" date="2015-03" db="EMBL/GenBank/DDBJ databases">
        <title>Marchantia polymorpha lysine-specific demethylase1 (LSD1)-like 2 gene.</title>
        <authorList>
            <person name="Kim D.W."/>
            <person name="Berberich T."/>
            <person name="Yokoyama J."/>
            <person name="Kojima S."/>
            <person name="Kusano T."/>
        </authorList>
    </citation>
    <scope>NUCLEOTIDE SEQUENCE</scope>
</reference>
<dbReference type="EMBL" id="KZ772699">
    <property type="protein sequence ID" value="PTQ42899.1"/>
    <property type="molecule type" value="Genomic_DNA"/>
</dbReference>
<protein>
    <submittedName>
        <fullName evidence="5">Lysine-specific demethylase1-like sequence</fullName>
    </submittedName>
</protein>
<dbReference type="InterPro" id="IPR002937">
    <property type="entry name" value="Amino_oxidase"/>
</dbReference>
<feature type="compositionally biased region" description="Basic and acidic residues" evidence="3">
    <location>
        <begin position="117"/>
        <end position="143"/>
    </location>
</feature>
<keyword evidence="2" id="KW-0156">Chromatin regulator</keyword>
<reference evidence="6" key="3">
    <citation type="submission" date="2017-12" db="EMBL/GenBank/DDBJ databases">
        <title>WGS assembly of Marchantia polymorpha.</title>
        <authorList>
            <person name="Bowman J.L."/>
            <person name="Kohchi T."/>
            <person name="Yamato K.T."/>
            <person name="Jenkins J."/>
            <person name="Shu S."/>
            <person name="Ishizaki K."/>
            <person name="Yamaoka S."/>
            <person name="Nishihama R."/>
            <person name="Nakamura Y."/>
            <person name="Berger F."/>
            <person name="Adam C."/>
            <person name="Aki S.S."/>
            <person name="Althoff F."/>
            <person name="Araki T."/>
            <person name="Arteaga-Vazquez M.A."/>
            <person name="Balasubrmanian S."/>
            <person name="Bauer D."/>
            <person name="Boehm C.R."/>
            <person name="Briginshaw L."/>
            <person name="Caballero-Perez J."/>
            <person name="Catarino B."/>
            <person name="Chen F."/>
            <person name="Chiyoda S."/>
            <person name="Chovatia M."/>
            <person name="Davies K.M."/>
            <person name="Delmans M."/>
            <person name="Demura T."/>
            <person name="Dierschke T."/>
            <person name="Dolan L."/>
            <person name="Dorantes-Acosta A.E."/>
            <person name="Eklund D.M."/>
            <person name="Florent S.N."/>
            <person name="Flores-Sandoval E."/>
            <person name="Fujiyama A."/>
            <person name="Fukuzawa H."/>
            <person name="Galik B."/>
            <person name="Grimanelli D."/>
            <person name="Grimwood J."/>
            <person name="Grossniklaus U."/>
            <person name="Hamada T."/>
            <person name="Haseloff J."/>
            <person name="Hetherington A.J."/>
            <person name="Higo A."/>
            <person name="Hirakawa Y."/>
            <person name="Hundley H.N."/>
            <person name="Ikeda Y."/>
            <person name="Inoue K."/>
            <person name="Inoue S."/>
            <person name="Ishida S."/>
            <person name="Jia Q."/>
            <person name="Kakita M."/>
            <person name="Kanazawa T."/>
            <person name="Kawai Y."/>
            <person name="Kawashima T."/>
            <person name="Kennedy M."/>
            <person name="Kinose K."/>
            <person name="Kinoshita T."/>
            <person name="Kohara Y."/>
            <person name="Koide E."/>
            <person name="Komatsu K."/>
            <person name="Kopischke S."/>
            <person name="Kubo M."/>
            <person name="Kyozuka J."/>
            <person name="Lagercrantz U."/>
            <person name="Lin S.S."/>
            <person name="Lindquist E."/>
            <person name="Lipzen A.M."/>
            <person name="Lu C."/>
            <person name="Luna E.D."/>
            <person name="Martienssen R.A."/>
            <person name="Minamino N."/>
            <person name="Mizutani M."/>
            <person name="Mizutani M."/>
            <person name="Mochizuki N."/>
            <person name="Monte I."/>
            <person name="Mosher R."/>
            <person name="Nagasaki H."/>
            <person name="Nakagami H."/>
            <person name="Naramoto S."/>
            <person name="Nishitani K."/>
            <person name="Ohtani M."/>
            <person name="Okamoto T."/>
            <person name="Okumura M."/>
            <person name="Phillips J."/>
            <person name="Pollak B."/>
            <person name="Reinders A."/>
            <person name="Roevekamp M."/>
            <person name="Sano R."/>
            <person name="Sawa S."/>
            <person name="Schmid M.W."/>
            <person name="Shirakawa M."/>
            <person name="Solano R."/>
            <person name="Spunde A."/>
            <person name="Suetsugu N."/>
            <person name="Sugano S."/>
            <person name="Sugiyama A."/>
            <person name="Sun R."/>
            <person name="Suzuki Y."/>
            <person name="Takenaka M."/>
            <person name="Takezawa D."/>
            <person name="Tomogane H."/>
            <person name="Tsuzuki M."/>
            <person name="Ueda T."/>
            <person name="Umeda M."/>
            <person name="Ward J.M."/>
            <person name="Watanabe Y."/>
            <person name="Yazaki K."/>
            <person name="Yokoyama R."/>
            <person name="Yoshitake Y."/>
            <person name="Yotsui I."/>
            <person name="Zachgo S."/>
            <person name="Schmutz J."/>
        </authorList>
    </citation>
    <scope>NUCLEOTIDE SEQUENCE [LARGE SCALE GENOMIC DNA]</scope>
    <source>
        <strain evidence="6">Tak-1</strain>
    </source>
</reference>
<evidence type="ECO:0000256" key="1">
    <source>
        <dbReference type="ARBA" id="ARBA00005995"/>
    </source>
</evidence>
<feature type="domain" description="SWIRM" evidence="4">
    <location>
        <begin position="318"/>
        <end position="419"/>
    </location>
</feature>
<keyword evidence="5" id="KW-0808">Transferase</keyword>
<evidence type="ECO:0000313" key="6">
    <source>
        <dbReference type="EMBL" id="PTQ42899.1"/>
    </source>
</evidence>
<sequence length="1028" mass="113286">MESLEADQMESGVDMEQIDLPEPSTRAEKLQVRRKCRAPPSTPLQVDDMQIDEKMIPSTSRISTEGSSKEMGVSAAPEPMKGLVEEEEKQVMEFVEVLIRTENMKMPPASAHPPPSKGEREDEKHPIFIDLDRLEEVDMERHVVSSRVRSKTIIPDGPSSSRSGVLRDDLFIRKEGGVGPSSDPESCRDRRNTDYGSTSSKDIDPRWRRGFSAKNRSEHEARTTREEVKQVVLPTGPQPKTQFGEESPSARSFSQKQKEVKTKGNQGPVGMKRPRGRPKKNLSQKPQTRRTAQRTSRGRRRRKGTPSTSSESEDEDSEDEDVAEGVIAASLGFPKDSLSEEEKKLGFFFSIPNFKESEYVVVRNHILAKWRENVSCWLTMATVMDSIQGQFLHVANVAYNYLSTFGYINFGVAPVINSHIPDEATHARVIVIGAGLAGLAAARQLKAFGHDVVVLEARKRPGGRVLTHTMRGGDLTAPADLGGSVLTGLQGNPLGVLARQLGLYQKSIKDHCPLYHPQGNPVDPDMDQKVERYFNELLDRASKWRREVSAVSEYMSLGSTLETLRGLGNFTLNSEESQILDWHFANLEFSNAALLSDLSLAYWDQDDAYEMGGDHCFLNGGNVELINALAAGLPIFYDTKVELVSYGSGQVLVRAGQNLFQGEFALCTVPLGILKRDLIQFEPQLPKSKLLAIERLGYGLLNKIAMLFPYAFWGEALDVFGHVGAHRSNRGEYFLFYSYAGVSGSPLLIALVAGEAAVSFEHTNAVENTARLVTILRDIFEPQGVPVPDPLQVVCTRWGKDQFALGSYSNIAVGSSGKDYDILAESVGQGRLFFAGEATSRYYPATMHGAFLSGLREAGNISVLAGSSGIKSPTVKRESQSPLVSRAHAIAEIFKKPDLEFGCFSVVYDKKTGPDSHALLKINLNGKKTGLDEDLDVPIARLKKSCLPTGKVNEEDGIGGIEHKTVHVYATLTRKQCLELMEVRGGDAHRLKYLLDVLQVKLVGRKDLGEAAEKVVYSGLLHSLLIPS</sequence>